<dbReference type="SUPFAM" id="SSF48452">
    <property type="entry name" value="TPR-like"/>
    <property type="match status" value="1"/>
</dbReference>
<dbReference type="InParanoid" id="D2UXB8"/>
<reference evidence="3 4" key="1">
    <citation type="journal article" date="2010" name="Cell">
        <title>The genome of Naegleria gruberi illuminates early eukaryotic versatility.</title>
        <authorList>
            <person name="Fritz-Laylin L.K."/>
            <person name="Prochnik S.E."/>
            <person name="Ginger M.L."/>
            <person name="Dacks J.B."/>
            <person name="Carpenter M.L."/>
            <person name="Field M.C."/>
            <person name="Kuo A."/>
            <person name="Paredez A."/>
            <person name="Chapman J."/>
            <person name="Pham J."/>
            <person name="Shu S."/>
            <person name="Neupane R."/>
            <person name="Cipriano M."/>
            <person name="Mancuso J."/>
            <person name="Tu H."/>
            <person name="Salamov A."/>
            <person name="Lindquist E."/>
            <person name="Shapiro H."/>
            <person name="Lucas S."/>
            <person name="Grigoriev I.V."/>
            <person name="Cande W.Z."/>
            <person name="Fulton C."/>
            <person name="Rokhsar D.S."/>
            <person name="Dawson S.C."/>
        </authorList>
    </citation>
    <scope>NUCLEOTIDE SEQUENCE [LARGE SCALE GENOMIC DNA]</scope>
    <source>
        <strain evidence="3 4">NEG-M</strain>
    </source>
</reference>
<dbReference type="PANTHER" id="PTHR22904:SF523">
    <property type="entry name" value="STRESS-INDUCED-PHOSPHOPROTEIN 1"/>
    <property type="match status" value="1"/>
</dbReference>
<dbReference type="SMART" id="SM00028">
    <property type="entry name" value="TPR"/>
    <property type="match status" value="2"/>
</dbReference>
<dbReference type="STRING" id="5762.D2UXB8"/>
<dbReference type="Pfam" id="PF13181">
    <property type="entry name" value="TPR_8"/>
    <property type="match status" value="1"/>
</dbReference>
<dbReference type="eggNOG" id="KOG0548">
    <property type="taxonomic scope" value="Eukaryota"/>
</dbReference>
<feature type="non-terminal residue" evidence="3">
    <location>
        <position position="123"/>
    </location>
</feature>
<name>D2UXB8_NAEGR</name>
<dbReference type="InterPro" id="IPR019734">
    <property type="entry name" value="TPR_rpt"/>
</dbReference>
<evidence type="ECO:0000313" key="4">
    <source>
        <dbReference type="Proteomes" id="UP000006671"/>
    </source>
</evidence>
<evidence type="ECO:0000256" key="2">
    <source>
        <dbReference type="ARBA" id="ARBA00022803"/>
    </source>
</evidence>
<accession>D2UXB8</accession>
<dbReference type="GeneID" id="8863721"/>
<feature type="non-terminal residue" evidence="3">
    <location>
        <position position="1"/>
    </location>
</feature>
<proteinExistence type="predicted"/>
<dbReference type="KEGG" id="ngr:NAEGRDRAFT_3765"/>
<dbReference type="InterPro" id="IPR011990">
    <property type="entry name" value="TPR-like_helical_dom_sf"/>
</dbReference>
<evidence type="ECO:0000256" key="1">
    <source>
        <dbReference type="ARBA" id="ARBA00022737"/>
    </source>
</evidence>
<keyword evidence="4" id="KW-1185">Reference proteome</keyword>
<keyword evidence="1" id="KW-0677">Repeat</keyword>
<dbReference type="GO" id="GO:0051879">
    <property type="term" value="F:Hsp90 protein binding"/>
    <property type="evidence" value="ECO:0007669"/>
    <property type="project" value="TreeGrafter"/>
</dbReference>
<dbReference type="Gene3D" id="1.25.40.10">
    <property type="entry name" value="Tetratricopeptide repeat domain"/>
    <property type="match status" value="1"/>
</dbReference>
<dbReference type="EMBL" id="GG738845">
    <property type="protein sequence ID" value="EFC50605.1"/>
    <property type="molecule type" value="Genomic_DNA"/>
</dbReference>
<organism evidence="4">
    <name type="scientific">Naegleria gruberi</name>
    <name type="common">Amoeba</name>
    <dbReference type="NCBI Taxonomy" id="5762"/>
    <lineage>
        <taxon>Eukaryota</taxon>
        <taxon>Discoba</taxon>
        <taxon>Heterolobosea</taxon>
        <taxon>Tetramitia</taxon>
        <taxon>Eutetramitia</taxon>
        <taxon>Vahlkampfiidae</taxon>
        <taxon>Naegleria</taxon>
    </lineage>
</organism>
<gene>
    <name evidence="3" type="ORF">NAEGRDRAFT_3765</name>
</gene>
<dbReference type="OrthoDB" id="2423701at2759"/>
<dbReference type="AlphaFoldDB" id="D2UXB8"/>
<dbReference type="RefSeq" id="XP_002683349.1">
    <property type="nucleotide sequence ID" value="XM_002683303.1"/>
</dbReference>
<sequence>ELKNKGNEEFKKGASMKALDFYNKALKHPDCTQNIKPILYSNMSACFFNLKNYERALISANESILVDENFSKGYYRKALTLQSLERVNEAIQVCEVALAKDPNNELFINLLKTLKPDIETKQE</sequence>
<dbReference type="FunCoup" id="D2UXB8">
    <property type="interactions" value="107"/>
</dbReference>
<evidence type="ECO:0000313" key="3">
    <source>
        <dbReference type="EMBL" id="EFC50605.1"/>
    </source>
</evidence>
<protein>
    <submittedName>
        <fullName evidence="3">Predicted protein</fullName>
    </submittedName>
</protein>
<keyword evidence="2" id="KW-0802">TPR repeat</keyword>
<dbReference type="Proteomes" id="UP000006671">
    <property type="component" value="Unassembled WGS sequence"/>
</dbReference>
<dbReference type="VEuPathDB" id="AmoebaDB:NAEGRDRAFT_3765"/>
<dbReference type="PANTHER" id="PTHR22904">
    <property type="entry name" value="TPR REPEAT CONTAINING PROTEIN"/>
    <property type="match status" value="1"/>
</dbReference>